<reference evidence="2" key="1">
    <citation type="journal article" date="2014" name="PLoS Pathog.">
        <title>Expression profiling during Arabidopsis/downy mildew interaction reveals a highly-expressed effector that attenuates responses to salicylic acid.</title>
        <authorList>
            <person name="Asai S."/>
            <person name="Rallapalli G."/>
            <person name="Piquerez S.J.M."/>
            <person name="Caillaud M.C."/>
            <person name="Furzer O.J."/>
            <person name="Ishaque N."/>
            <person name="Wirthmueller L."/>
            <person name="Fabro G."/>
            <person name="Shirasu K."/>
            <person name="Jones J.D.G."/>
        </authorList>
    </citation>
    <scope>NUCLEOTIDE SEQUENCE</scope>
    <source>
        <strain evidence="2">Emoy2</strain>
    </source>
</reference>
<protein>
    <submittedName>
        <fullName evidence="2">RxLR effector candidate protein</fullName>
    </submittedName>
</protein>
<dbReference type="InterPro" id="IPR043128">
    <property type="entry name" value="Rev_trsase/Diguanyl_cyclase"/>
</dbReference>
<feature type="domain" description="Reverse transcriptase" evidence="1">
    <location>
        <begin position="3"/>
        <end position="128"/>
    </location>
</feature>
<gene>
    <name evidence="2" type="primary">HaRxLL125</name>
</gene>
<evidence type="ECO:0000313" key="2">
    <source>
        <dbReference type="EMBL" id="BAP69007.1"/>
    </source>
</evidence>
<dbReference type="Pfam" id="PF00078">
    <property type="entry name" value="RVT_1"/>
    <property type="match status" value="1"/>
</dbReference>
<dbReference type="Gene3D" id="3.30.70.270">
    <property type="match status" value="1"/>
</dbReference>
<evidence type="ECO:0000259" key="1">
    <source>
        <dbReference type="Pfam" id="PF00078"/>
    </source>
</evidence>
<dbReference type="InterPro" id="IPR043502">
    <property type="entry name" value="DNA/RNA_pol_sf"/>
</dbReference>
<proteinExistence type="evidence at transcript level"/>
<organism evidence="2">
    <name type="scientific">Hyaloperonospora arabidopsidis (strain Emoy2)</name>
    <name type="common">Downy mildew agent</name>
    <name type="synonym">Peronospora arabidopsidis</name>
    <dbReference type="NCBI Taxonomy" id="559515"/>
    <lineage>
        <taxon>Eukaryota</taxon>
        <taxon>Sar</taxon>
        <taxon>Stramenopiles</taxon>
        <taxon>Oomycota</taxon>
        <taxon>Peronosporomycetes</taxon>
        <taxon>Peronosporales</taxon>
        <taxon>Peronosporaceae</taxon>
        <taxon>Hyaloperonospora</taxon>
    </lineage>
</organism>
<dbReference type="CDD" id="cd01647">
    <property type="entry name" value="RT_LTR"/>
    <property type="match status" value="1"/>
</dbReference>
<dbReference type="PANTHER" id="PTHR24559:SF444">
    <property type="entry name" value="REVERSE TRANSCRIPTASE DOMAIN-CONTAINING PROTEIN"/>
    <property type="match status" value="1"/>
</dbReference>
<dbReference type="PANTHER" id="PTHR24559">
    <property type="entry name" value="TRANSPOSON TY3-I GAG-POL POLYPROTEIN"/>
    <property type="match status" value="1"/>
</dbReference>
<dbReference type="InterPro" id="IPR000477">
    <property type="entry name" value="RT_dom"/>
</dbReference>
<dbReference type="SUPFAM" id="SSF56672">
    <property type="entry name" value="DNA/RNA polymerases"/>
    <property type="match status" value="1"/>
</dbReference>
<dbReference type="AlphaFoldDB" id="A0A090BBN7"/>
<accession>A0A090BBN7</accession>
<name>A0A090BBN7_HYAAE</name>
<dbReference type="EMBL" id="AB922431">
    <property type="protein sequence ID" value="BAP69007.1"/>
    <property type="molecule type" value="mRNA"/>
</dbReference>
<dbReference type="InterPro" id="IPR053134">
    <property type="entry name" value="RNA-dir_DNA_polymerase"/>
</dbReference>
<sequence>MVGCTLYSALDLVDGHYQLLMQASDIPLTAVRTPSGMLWEWLVMPQGLSNAPATFNRLLTQLFRPDRGYAQTYFDDIFVHSRSTNGRSDVDNLINHVRAVLECMRTNKLYASAFKCIFGAEEIPFLGCFIGKRGLRADPAKAVLCYKQRSMDANASLHSNLDSSKLLKRTIQFMTKSYLL</sequence>